<proteinExistence type="inferred from homology"/>
<evidence type="ECO:0000256" key="3">
    <source>
        <dbReference type="ARBA" id="ARBA00022448"/>
    </source>
</evidence>
<accession>A0A9D1KX96</accession>
<feature type="site" description="Deprotonates C-terminal active site Cys" evidence="9">
    <location>
        <position position="25"/>
    </location>
</feature>
<evidence type="ECO:0000256" key="5">
    <source>
        <dbReference type="ARBA" id="ARBA00023157"/>
    </source>
</evidence>
<dbReference type="InterPro" id="IPR017937">
    <property type="entry name" value="Thioredoxin_CS"/>
</dbReference>
<evidence type="ECO:0000256" key="4">
    <source>
        <dbReference type="ARBA" id="ARBA00022982"/>
    </source>
</evidence>
<feature type="domain" description="Thioredoxin" evidence="11">
    <location>
        <begin position="1"/>
        <end position="102"/>
    </location>
</feature>
<dbReference type="Gene3D" id="3.40.30.10">
    <property type="entry name" value="Glutaredoxin"/>
    <property type="match status" value="1"/>
</dbReference>
<evidence type="ECO:0000256" key="7">
    <source>
        <dbReference type="NCBIfam" id="TIGR01068"/>
    </source>
</evidence>
<protein>
    <recommendedName>
        <fullName evidence="2 7">Thioredoxin</fullName>
    </recommendedName>
</protein>
<feature type="disulfide bond" description="Redox-active" evidence="10">
    <location>
        <begin position="31"/>
        <end position="34"/>
    </location>
</feature>
<keyword evidence="4" id="KW-0249">Electron transport</keyword>
<dbReference type="SUPFAM" id="SSF52833">
    <property type="entry name" value="Thioredoxin-like"/>
    <property type="match status" value="1"/>
</dbReference>
<comment type="similarity">
    <text evidence="1 8">Belongs to the thioredoxin family.</text>
</comment>
<sequence>MGITNLTKDNFEAEVLKCDKPVLIDFSATWCGPCNMLAPIIDEVAAEQEDIKVCKVDIDDQIQLAQQFRVMSVPTLIVMKHGKVVNQSVGLIPKAKVLSLLK</sequence>
<evidence type="ECO:0000256" key="10">
    <source>
        <dbReference type="PIRSR" id="PIRSR000077-4"/>
    </source>
</evidence>
<evidence type="ECO:0000313" key="13">
    <source>
        <dbReference type="Proteomes" id="UP000824164"/>
    </source>
</evidence>
<dbReference type="PANTHER" id="PTHR45663">
    <property type="entry name" value="GEO12009P1"/>
    <property type="match status" value="1"/>
</dbReference>
<evidence type="ECO:0000256" key="6">
    <source>
        <dbReference type="ARBA" id="ARBA00023284"/>
    </source>
</evidence>
<feature type="active site" description="Nucleophile" evidence="9">
    <location>
        <position position="31"/>
    </location>
</feature>
<evidence type="ECO:0000256" key="2">
    <source>
        <dbReference type="ARBA" id="ARBA00020570"/>
    </source>
</evidence>
<evidence type="ECO:0000313" key="12">
    <source>
        <dbReference type="EMBL" id="HIU02599.1"/>
    </source>
</evidence>
<gene>
    <name evidence="12" type="primary">trxA</name>
    <name evidence="12" type="ORF">IAB63_05040</name>
</gene>
<dbReference type="GO" id="GO:0045454">
    <property type="term" value="P:cell redox homeostasis"/>
    <property type="evidence" value="ECO:0007669"/>
    <property type="project" value="TreeGrafter"/>
</dbReference>
<keyword evidence="5 10" id="KW-1015">Disulfide bond</keyword>
<dbReference type="PROSITE" id="PS00194">
    <property type="entry name" value="THIOREDOXIN_1"/>
    <property type="match status" value="1"/>
</dbReference>
<dbReference type="NCBIfam" id="TIGR01068">
    <property type="entry name" value="thioredoxin"/>
    <property type="match status" value="1"/>
</dbReference>
<evidence type="ECO:0000256" key="8">
    <source>
        <dbReference type="PIRNR" id="PIRNR000077"/>
    </source>
</evidence>
<comment type="caution">
    <text evidence="12">The sequence shown here is derived from an EMBL/GenBank/DDBJ whole genome shotgun (WGS) entry which is preliminary data.</text>
</comment>
<feature type="site" description="Contributes to redox potential value" evidence="9">
    <location>
        <position position="32"/>
    </location>
</feature>
<evidence type="ECO:0000256" key="1">
    <source>
        <dbReference type="ARBA" id="ARBA00008987"/>
    </source>
</evidence>
<evidence type="ECO:0000256" key="9">
    <source>
        <dbReference type="PIRSR" id="PIRSR000077-1"/>
    </source>
</evidence>
<reference evidence="12" key="2">
    <citation type="journal article" date="2021" name="PeerJ">
        <title>Extensive microbial diversity within the chicken gut microbiome revealed by metagenomics and culture.</title>
        <authorList>
            <person name="Gilroy R."/>
            <person name="Ravi A."/>
            <person name="Getino M."/>
            <person name="Pursley I."/>
            <person name="Horton D.L."/>
            <person name="Alikhan N.F."/>
            <person name="Baker D."/>
            <person name="Gharbi K."/>
            <person name="Hall N."/>
            <person name="Watson M."/>
            <person name="Adriaenssens E.M."/>
            <person name="Foster-Nyarko E."/>
            <person name="Jarju S."/>
            <person name="Secka A."/>
            <person name="Antonio M."/>
            <person name="Oren A."/>
            <person name="Chaudhuri R.R."/>
            <person name="La Ragione R."/>
            <person name="Hildebrand F."/>
            <person name="Pallen M.J."/>
        </authorList>
    </citation>
    <scope>NUCLEOTIDE SEQUENCE</scope>
    <source>
        <strain evidence="12">CHK187-14744</strain>
    </source>
</reference>
<dbReference type="InterPro" id="IPR036249">
    <property type="entry name" value="Thioredoxin-like_sf"/>
</dbReference>
<dbReference type="EMBL" id="DVLT01000035">
    <property type="protein sequence ID" value="HIU02599.1"/>
    <property type="molecule type" value="Genomic_DNA"/>
</dbReference>
<dbReference type="InterPro" id="IPR013766">
    <property type="entry name" value="Thioredoxin_domain"/>
</dbReference>
<keyword evidence="6 10" id="KW-0676">Redox-active center</keyword>
<dbReference type="CDD" id="cd02947">
    <property type="entry name" value="TRX_family"/>
    <property type="match status" value="1"/>
</dbReference>
<dbReference type="Proteomes" id="UP000824164">
    <property type="component" value="Unassembled WGS sequence"/>
</dbReference>
<dbReference type="Pfam" id="PF00085">
    <property type="entry name" value="Thioredoxin"/>
    <property type="match status" value="1"/>
</dbReference>
<dbReference type="PRINTS" id="PR00421">
    <property type="entry name" value="THIOREDOXIN"/>
</dbReference>
<organism evidence="12 13">
    <name type="scientific">Candidatus Onthocola gallistercoris</name>
    <dbReference type="NCBI Taxonomy" id="2840876"/>
    <lineage>
        <taxon>Bacteria</taxon>
        <taxon>Bacillati</taxon>
        <taxon>Bacillota</taxon>
        <taxon>Bacilli</taxon>
        <taxon>Candidatus Onthocola</taxon>
    </lineage>
</organism>
<dbReference type="GO" id="GO:0005829">
    <property type="term" value="C:cytosol"/>
    <property type="evidence" value="ECO:0007669"/>
    <property type="project" value="TreeGrafter"/>
</dbReference>
<dbReference type="InterPro" id="IPR005746">
    <property type="entry name" value="Thioredoxin"/>
</dbReference>
<keyword evidence="3" id="KW-0813">Transport</keyword>
<feature type="active site" description="Nucleophile" evidence="9">
    <location>
        <position position="34"/>
    </location>
</feature>
<feature type="site" description="Contributes to redox potential value" evidence="9">
    <location>
        <position position="33"/>
    </location>
</feature>
<dbReference type="PROSITE" id="PS51352">
    <property type="entry name" value="THIOREDOXIN_2"/>
    <property type="match status" value="1"/>
</dbReference>
<dbReference type="PANTHER" id="PTHR45663:SF11">
    <property type="entry name" value="GEO12009P1"/>
    <property type="match status" value="1"/>
</dbReference>
<name>A0A9D1KX96_9FIRM</name>
<evidence type="ECO:0000259" key="11">
    <source>
        <dbReference type="PROSITE" id="PS51352"/>
    </source>
</evidence>
<dbReference type="PIRSF" id="PIRSF000077">
    <property type="entry name" value="Thioredoxin"/>
    <property type="match status" value="1"/>
</dbReference>
<reference evidence="12" key="1">
    <citation type="submission" date="2020-10" db="EMBL/GenBank/DDBJ databases">
        <authorList>
            <person name="Gilroy R."/>
        </authorList>
    </citation>
    <scope>NUCLEOTIDE SEQUENCE</scope>
    <source>
        <strain evidence="12">CHK187-14744</strain>
    </source>
</reference>
<dbReference type="GO" id="GO:0015035">
    <property type="term" value="F:protein-disulfide reductase activity"/>
    <property type="evidence" value="ECO:0007669"/>
    <property type="project" value="UniProtKB-UniRule"/>
</dbReference>
<dbReference type="FunFam" id="3.40.30.10:FF:000001">
    <property type="entry name" value="Thioredoxin"/>
    <property type="match status" value="1"/>
</dbReference>
<dbReference type="AlphaFoldDB" id="A0A9D1KX96"/>